<evidence type="ECO:0000313" key="5">
    <source>
        <dbReference type="Proteomes" id="UP000593562"/>
    </source>
</evidence>
<proteinExistence type="predicted"/>
<dbReference type="AlphaFoldDB" id="A0A7J7D080"/>
<dbReference type="EMBL" id="JAAARO010000012">
    <property type="protein sequence ID" value="KAF5739744.1"/>
    <property type="molecule type" value="Genomic_DNA"/>
</dbReference>
<evidence type="ECO:0000313" key="4">
    <source>
        <dbReference type="EMBL" id="KAF5739744.1"/>
    </source>
</evidence>
<sequence length="165" mass="18419">MPPTININTSSLRHLIVNTNNMSGHLPLDMFYDLPQLEYLYLHENMYSGRIPPSLFLCKQLVYLSLGANNFQGSIPEEIRNLTRLQGLYLGPNNFNAYSPSMLMDLSIIPLVLLATLFSHPFSLSAQASNPTSHVTAAVVVYCDTYQPMLSPDTATSCQVPRRPD</sequence>
<dbReference type="Gene3D" id="3.80.10.10">
    <property type="entry name" value="Ribonuclease Inhibitor"/>
    <property type="match status" value="1"/>
</dbReference>
<protein>
    <submittedName>
        <fullName evidence="4">Putative Serine-threonine protein kinase plant-type</fullName>
    </submittedName>
</protein>
<comment type="subcellular location">
    <subcellularLocation>
        <location evidence="1">Membrane</location>
        <topology evidence="1">Single-pass type I membrane protein</topology>
    </subcellularLocation>
</comment>
<dbReference type="InParanoid" id="A0A7J7D080"/>
<dbReference type="Proteomes" id="UP000593562">
    <property type="component" value="Unassembled WGS sequence"/>
</dbReference>
<dbReference type="InterPro" id="IPR051716">
    <property type="entry name" value="Plant_RL_S/T_kinase"/>
</dbReference>
<name>A0A7J7D080_TRIWF</name>
<evidence type="ECO:0000256" key="2">
    <source>
        <dbReference type="ARBA" id="ARBA00022729"/>
    </source>
</evidence>
<accession>A0A7J7D080</accession>
<organism evidence="4 5">
    <name type="scientific">Tripterygium wilfordii</name>
    <name type="common">Thunder God vine</name>
    <dbReference type="NCBI Taxonomy" id="458696"/>
    <lineage>
        <taxon>Eukaryota</taxon>
        <taxon>Viridiplantae</taxon>
        <taxon>Streptophyta</taxon>
        <taxon>Embryophyta</taxon>
        <taxon>Tracheophyta</taxon>
        <taxon>Spermatophyta</taxon>
        <taxon>Magnoliopsida</taxon>
        <taxon>eudicotyledons</taxon>
        <taxon>Gunneridae</taxon>
        <taxon>Pentapetalae</taxon>
        <taxon>rosids</taxon>
        <taxon>fabids</taxon>
        <taxon>Celastrales</taxon>
        <taxon>Celastraceae</taxon>
        <taxon>Tripterygium</taxon>
    </lineage>
</organism>
<evidence type="ECO:0000256" key="1">
    <source>
        <dbReference type="ARBA" id="ARBA00004479"/>
    </source>
</evidence>
<dbReference type="SUPFAM" id="SSF52058">
    <property type="entry name" value="L domain-like"/>
    <property type="match status" value="1"/>
</dbReference>
<keyword evidence="3" id="KW-0675">Receptor</keyword>
<keyword evidence="4" id="KW-0808">Transferase</keyword>
<keyword evidence="4" id="KW-0418">Kinase</keyword>
<dbReference type="InterPro" id="IPR001611">
    <property type="entry name" value="Leu-rich_rpt"/>
</dbReference>
<keyword evidence="5" id="KW-1185">Reference proteome</keyword>
<reference evidence="4 5" key="1">
    <citation type="journal article" date="2020" name="Nat. Commun.">
        <title>Genome of Tripterygium wilfordii and identification of cytochrome P450 involved in triptolide biosynthesis.</title>
        <authorList>
            <person name="Tu L."/>
            <person name="Su P."/>
            <person name="Zhang Z."/>
            <person name="Gao L."/>
            <person name="Wang J."/>
            <person name="Hu T."/>
            <person name="Zhou J."/>
            <person name="Zhang Y."/>
            <person name="Zhao Y."/>
            <person name="Liu Y."/>
            <person name="Song Y."/>
            <person name="Tong Y."/>
            <person name="Lu Y."/>
            <person name="Yang J."/>
            <person name="Xu C."/>
            <person name="Jia M."/>
            <person name="Peters R.J."/>
            <person name="Huang L."/>
            <person name="Gao W."/>
        </authorList>
    </citation>
    <scope>NUCLEOTIDE SEQUENCE [LARGE SCALE GENOMIC DNA]</scope>
    <source>
        <strain evidence="5">cv. XIE 37</strain>
        <tissue evidence="4">Leaf</tissue>
    </source>
</reference>
<dbReference type="GO" id="GO:0016020">
    <property type="term" value="C:membrane"/>
    <property type="evidence" value="ECO:0007669"/>
    <property type="project" value="UniProtKB-SubCell"/>
</dbReference>
<evidence type="ECO:0000256" key="3">
    <source>
        <dbReference type="ARBA" id="ARBA00023170"/>
    </source>
</evidence>
<gene>
    <name evidence="4" type="ORF">HS088_TW12G00954</name>
</gene>
<dbReference type="PANTHER" id="PTHR48053:SF71">
    <property type="entry name" value="LEUCINE RICH REPEAT FAMILY PROTEIN, EXPRESSED"/>
    <property type="match status" value="1"/>
</dbReference>
<dbReference type="PANTHER" id="PTHR48053">
    <property type="entry name" value="LEUCINE RICH REPEAT FAMILY PROTEIN, EXPRESSED"/>
    <property type="match status" value="1"/>
</dbReference>
<dbReference type="GO" id="GO:0016301">
    <property type="term" value="F:kinase activity"/>
    <property type="evidence" value="ECO:0007669"/>
    <property type="project" value="UniProtKB-KW"/>
</dbReference>
<dbReference type="InterPro" id="IPR032675">
    <property type="entry name" value="LRR_dom_sf"/>
</dbReference>
<dbReference type="Pfam" id="PF13855">
    <property type="entry name" value="LRR_8"/>
    <property type="match status" value="1"/>
</dbReference>
<comment type="caution">
    <text evidence="4">The sequence shown here is derived from an EMBL/GenBank/DDBJ whole genome shotgun (WGS) entry which is preliminary data.</text>
</comment>
<keyword evidence="2" id="KW-0732">Signal</keyword>